<organism evidence="1 2">
    <name type="scientific">Moraxella caviae</name>
    <dbReference type="NCBI Taxonomy" id="34060"/>
    <lineage>
        <taxon>Bacteria</taxon>
        <taxon>Pseudomonadati</taxon>
        <taxon>Pseudomonadota</taxon>
        <taxon>Gammaproteobacteria</taxon>
        <taxon>Moraxellales</taxon>
        <taxon>Moraxellaceae</taxon>
        <taxon>Moraxella</taxon>
    </lineage>
</organism>
<keyword evidence="2" id="KW-1185">Reference proteome</keyword>
<sequence length="91" mass="10965">MFFKVLQADFGNAHGKWVTITQNLAVFRHFSRHIKVHAASKRHYSKTTIYPSHPKLKQILYVGMLFAQIPTLKNWYLKITRWENWHFMIHL</sequence>
<reference evidence="1 2" key="1">
    <citation type="submission" date="2017-02" db="EMBL/GenBank/DDBJ databases">
        <title>Draft genome sequence of Moraxella caviae CCUG 355 type strain.</title>
        <authorList>
            <person name="Engstrom-Jakobsson H."/>
            <person name="Salva-Serra F."/>
            <person name="Thorell K."/>
            <person name="Gonzales-Siles L."/>
            <person name="Karlsson R."/>
            <person name="Boulund F."/>
            <person name="Engstrand L."/>
            <person name="Moore E."/>
        </authorList>
    </citation>
    <scope>NUCLEOTIDE SEQUENCE [LARGE SCALE GENOMIC DNA]</scope>
    <source>
        <strain evidence="1 2">CCUG 355</strain>
    </source>
</reference>
<name>A0A1T0ABD5_9GAMM</name>
<accession>A0A1T0ABD5</accession>
<evidence type="ECO:0000313" key="1">
    <source>
        <dbReference type="EMBL" id="OOR92949.1"/>
    </source>
</evidence>
<dbReference type="AlphaFoldDB" id="A0A1T0ABD5"/>
<gene>
    <name evidence="1" type="ORF">B0181_01005</name>
</gene>
<evidence type="ECO:0000313" key="2">
    <source>
        <dbReference type="Proteomes" id="UP000190435"/>
    </source>
</evidence>
<protein>
    <submittedName>
        <fullName evidence="1">Uncharacterized protein</fullName>
    </submittedName>
</protein>
<dbReference type="Proteomes" id="UP000190435">
    <property type="component" value="Unassembled WGS sequence"/>
</dbReference>
<proteinExistence type="predicted"/>
<comment type="caution">
    <text evidence="1">The sequence shown here is derived from an EMBL/GenBank/DDBJ whole genome shotgun (WGS) entry which is preliminary data.</text>
</comment>
<dbReference type="EMBL" id="MUXU01000007">
    <property type="protein sequence ID" value="OOR92949.1"/>
    <property type="molecule type" value="Genomic_DNA"/>
</dbReference>